<comment type="similarity">
    <text evidence="1">Belongs to the small Tim family.</text>
</comment>
<accession>A0A3B6KM02</accession>
<dbReference type="Proteomes" id="UP000019116">
    <property type="component" value="Chromosome 5A"/>
</dbReference>
<evidence type="ECO:0000313" key="4">
    <source>
        <dbReference type="Proteomes" id="UP000019116"/>
    </source>
</evidence>
<keyword evidence="1" id="KW-1015">Disulfide bond</keyword>
<dbReference type="STRING" id="4565.A0A3B6KM02"/>
<dbReference type="Gramene" id="TraesLDM5A03G02698680.1">
    <property type="protein sequence ID" value="TraesLDM5A03G02698680.1"/>
    <property type="gene ID" value="TraesLDM5A03G02698680"/>
</dbReference>
<dbReference type="Gramene" id="TraesPARA_EIv1.0_1559870.1">
    <property type="protein sequence ID" value="TraesPARA_EIv1.0_1559870.1.CDS"/>
    <property type="gene ID" value="TraesPARA_EIv1.0_1559870"/>
</dbReference>
<dbReference type="Gramene" id="TraesJUL5A03G02715760.1">
    <property type="protein sequence ID" value="TraesJUL5A03G02715760.1"/>
    <property type="gene ID" value="TraesJUL5A03G02715760"/>
</dbReference>
<comment type="domain">
    <text evidence="1">The twin CX3C motif contains 4 conserved Cys residues that form 2 disulfide bonds in the mitochondrial intermembrane space.</text>
</comment>
<protein>
    <recommendedName>
        <fullName evidence="1">Mitochondrial import inner membrane translocase subunit</fullName>
    </recommendedName>
</protein>
<dbReference type="Gramene" id="TraesSTA5A03G02686720.1">
    <property type="protein sequence ID" value="TraesSTA5A03G02686720.1"/>
    <property type="gene ID" value="TraesSTA5A03G02686720"/>
</dbReference>
<dbReference type="EnsemblPlants" id="TraesCS5A02G291700.1">
    <property type="protein sequence ID" value="TraesCS5A02G291700.1"/>
    <property type="gene ID" value="TraesCS5A02G291700"/>
</dbReference>
<dbReference type="GO" id="GO:0005743">
    <property type="term" value="C:mitochondrial inner membrane"/>
    <property type="evidence" value="ECO:0007669"/>
    <property type="project" value="UniProtKB-SubCell"/>
</dbReference>
<dbReference type="Gramene" id="TraesLAC5A03G02649790.1">
    <property type="protein sequence ID" value="TraesLAC5A03G02649790.1"/>
    <property type="gene ID" value="TraesLAC5A03G02649790"/>
</dbReference>
<dbReference type="InterPro" id="IPR035427">
    <property type="entry name" value="Tim10-like_dom_sf"/>
</dbReference>
<feature type="domain" description="Tim10-like" evidence="2">
    <location>
        <begin position="9"/>
        <end position="71"/>
    </location>
</feature>
<comment type="subunit">
    <text evidence="1">Heterohexamer.</text>
</comment>
<dbReference type="Gramene" id="TraesARI5A03G02738350.1">
    <property type="protein sequence ID" value="TraesARI5A03G02738350.1"/>
    <property type="gene ID" value="TraesARI5A03G02738350"/>
</dbReference>
<keyword evidence="1" id="KW-0999">Mitochondrion inner membrane</keyword>
<dbReference type="Gramene" id="TraesMAC5A03G02693630.1">
    <property type="protein sequence ID" value="TraesMAC5A03G02693630.1"/>
    <property type="gene ID" value="TraesMAC5A03G02693630"/>
</dbReference>
<keyword evidence="1" id="KW-0496">Mitochondrion</keyword>
<dbReference type="Gramene" id="TraesROB_scaffold_096212_01G000100.1">
    <property type="protein sequence ID" value="TraesROB_scaffold_096212_01G000100.1"/>
    <property type="gene ID" value="TraesROB_scaffold_096212_01G000100"/>
</dbReference>
<dbReference type="Gramene" id="TraesCS5A02G291700.1">
    <property type="protein sequence ID" value="TraesCS5A02G291700.1"/>
    <property type="gene ID" value="TraesCS5A02G291700"/>
</dbReference>
<dbReference type="OMA" id="WDVCFAD"/>
<dbReference type="AlphaFoldDB" id="A0A3B6KM02"/>
<dbReference type="Gramene" id="TraesJAG5A03G02697000.1">
    <property type="protein sequence ID" value="TraesJAG5A03G02697000.1"/>
    <property type="gene ID" value="TraesJAG5A03G02697000"/>
</dbReference>
<dbReference type="SUPFAM" id="SSF144122">
    <property type="entry name" value="Tim10-like"/>
    <property type="match status" value="1"/>
</dbReference>
<keyword evidence="1" id="KW-0472">Membrane</keyword>
<sequence>MDASAELQRFIEQEKEKMMVSEMIGKVTSECWDKCITGAPGSKLSSGETSCLSNCAQRFIDMSEMIAKRFGAH</sequence>
<evidence type="ECO:0000259" key="2">
    <source>
        <dbReference type="Pfam" id="PF02953"/>
    </source>
</evidence>
<keyword evidence="1" id="KW-0143">Chaperone</keyword>
<dbReference type="Gramene" id="TraesNOR5A03G02718250.1">
    <property type="protein sequence ID" value="TraesNOR5A03G02718250.1"/>
    <property type="gene ID" value="TraesNOR5A03G02718250"/>
</dbReference>
<dbReference type="SMR" id="A0A3B6KM02"/>
<comment type="subcellular location">
    <subcellularLocation>
        <location evidence="1">Mitochondrion inner membrane</location>
        <topology evidence="1">Peripheral membrane protein</topology>
        <orientation evidence="1">Intermembrane side</orientation>
    </subcellularLocation>
</comment>
<evidence type="ECO:0000256" key="1">
    <source>
        <dbReference type="RuleBase" id="RU367043"/>
    </source>
</evidence>
<dbReference type="Gramene" id="TraesRN5A0100725500.1">
    <property type="protein sequence ID" value="TraesRN5A0100725500.1"/>
    <property type="gene ID" value="TraesRN5A0100725500"/>
</dbReference>
<dbReference type="GO" id="GO:0015031">
    <property type="term" value="P:protein transport"/>
    <property type="evidence" value="ECO:0007669"/>
    <property type="project" value="UniProtKB-KW"/>
</dbReference>
<keyword evidence="4" id="KW-1185">Reference proteome</keyword>
<dbReference type="Gene3D" id="1.10.287.810">
    <property type="entry name" value="Mitochondrial import inner membrane translocase subunit tim13 like domains"/>
    <property type="match status" value="1"/>
</dbReference>
<proteinExistence type="inferred from homology"/>
<keyword evidence="1" id="KW-0653">Protein transport</keyword>
<dbReference type="Gramene" id="TraesSYM5A03G02725430.1">
    <property type="protein sequence ID" value="TraesSYM5A03G02725430.1"/>
    <property type="gene ID" value="TraesSYM5A03G02725430"/>
</dbReference>
<dbReference type="Gramene" id="TraesCS5A03G0712700.1">
    <property type="protein sequence ID" value="TraesCS5A03G0712700.1.CDS"/>
    <property type="gene ID" value="TraesCS5A03G0712700"/>
</dbReference>
<evidence type="ECO:0000313" key="3">
    <source>
        <dbReference type="EnsemblPlants" id="TraesCS5A02G291700.1"/>
    </source>
</evidence>
<dbReference type="InterPro" id="IPR004217">
    <property type="entry name" value="Tim10-like"/>
</dbReference>
<comment type="function">
    <text evidence="1">Mitochondrial intermembrane chaperone that participates in the import and insertion of some multi-pass transmembrane proteins into the mitochondrial inner membrane. Also required for the transfer of beta-barrel precursors from the TOM complex to the sorting and assembly machinery (SAM complex) of the outer membrane. Acts as a chaperone-like protein that protects the hydrophobic precursors from aggregation and guide them through the mitochondrial intermembrane space.</text>
</comment>
<dbReference type="Pfam" id="PF02953">
    <property type="entry name" value="zf-Tim10_DDP"/>
    <property type="match status" value="1"/>
</dbReference>
<dbReference type="OrthoDB" id="344165at2759"/>
<organism evidence="3">
    <name type="scientific">Triticum aestivum</name>
    <name type="common">Wheat</name>
    <dbReference type="NCBI Taxonomy" id="4565"/>
    <lineage>
        <taxon>Eukaryota</taxon>
        <taxon>Viridiplantae</taxon>
        <taxon>Streptophyta</taxon>
        <taxon>Embryophyta</taxon>
        <taxon>Tracheophyta</taxon>
        <taxon>Spermatophyta</taxon>
        <taxon>Magnoliopsida</taxon>
        <taxon>Liliopsida</taxon>
        <taxon>Poales</taxon>
        <taxon>Poaceae</taxon>
        <taxon>BOP clade</taxon>
        <taxon>Pooideae</taxon>
        <taxon>Triticodae</taxon>
        <taxon>Triticeae</taxon>
        <taxon>Triticinae</taxon>
        <taxon>Triticum</taxon>
    </lineage>
</organism>
<dbReference type="Gramene" id="TraesCAD_scaffold_055844_01G000100.1">
    <property type="protein sequence ID" value="TraesCAD_scaffold_055844_01G000100.1"/>
    <property type="gene ID" value="TraesCAD_scaffold_055844_01G000100"/>
</dbReference>
<dbReference type="Gramene" id="TraesCLE_scaffold_093773_01G000400.1">
    <property type="protein sequence ID" value="TraesCLE_scaffold_093773_01G000400.1"/>
    <property type="gene ID" value="TraesCLE_scaffold_093773_01G000400"/>
</dbReference>
<keyword evidence="1" id="KW-0811">Translocation</keyword>
<keyword evidence="1" id="KW-0813">Transport</keyword>
<name>A0A3B6KM02_WHEAT</name>
<reference evidence="3" key="2">
    <citation type="submission" date="2018-10" db="UniProtKB">
        <authorList>
            <consortium name="EnsemblPlants"/>
        </authorList>
    </citation>
    <scope>IDENTIFICATION</scope>
</reference>
<dbReference type="Gramene" id="TraesKAR5A01G0302500.1">
    <property type="protein sequence ID" value="cds.TraesKAR5A01G0302500.1"/>
    <property type="gene ID" value="TraesKAR5A01G0302500"/>
</dbReference>
<dbReference type="Gramene" id="TraesWEE_scaffold_086011_01G000100.1">
    <property type="protein sequence ID" value="TraesWEE_scaffold_086011_01G000100.1"/>
    <property type="gene ID" value="TraesWEE_scaffold_086011_01G000100"/>
</dbReference>
<reference evidence="3" key="1">
    <citation type="submission" date="2018-08" db="EMBL/GenBank/DDBJ databases">
        <authorList>
            <person name="Rossello M."/>
        </authorList>
    </citation>
    <scope>NUCLEOTIDE SEQUENCE [LARGE SCALE GENOMIC DNA]</scope>
    <source>
        <strain evidence="3">cv. Chinese Spring</strain>
    </source>
</reference>